<keyword evidence="2" id="KW-1185">Reference proteome</keyword>
<dbReference type="EMBL" id="BMAO01027870">
    <property type="protein sequence ID" value="GFR20203.1"/>
    <property type="molecule type" value="Genomic_DNA"/>
</dbReference>
<accession>A0A8X6HBA1</accession>
<sequence length="126" mass="14339">MFTLISSWCCNFPLRGAIEEELYHSVPSLHQGVRCQDSIFEWTIYEELEDVAVEVAGHFVSLSRSGLLAFWRRDLTKRFETKIAVLDDGDKMTTMATGLACLPRYKMVAVATTAADIRFFSSTTYR</sequence>
<gene>
    <name evidence="1" type="primary">AVEN_106254_1</name>
    <name evidence="1" type="ORF">TNCT_174521</name>
</gene>
<evidence type="ECO:0000313" key="1">
    <source>
        <dbReference type="EMBL" id="GFR20203.1"/>
    </source>
</evidence>
<protein>
    <submittedName>
        <fullName evidence="1">Uncharacterized protein</fullName>
    </submittedName>
</protein>
<dbReference type="Proteomes" id="UP000887116">
    <property type="component" value="Unassembled WGS sequence"/>
</dbReference>
<organism evidence="1 2">
    <name type="scientific">Trichonephila clavata</name>
    <name type="common">Joro spider</name>
    <name type="synonym">Nephila clavata</name>
    <dbReference type="NCBI Taxonomy" id="2740835"/>
    <lineage>
        <taxon>Eukaryota</taxon>
        <taxon>Metazoa</taxon>
        <taxon>Ecdysozoa</taxon>
        <taxon>Arthropoda</taxon>
        <taxon>Chelicerata</taxon>
        <taxon>Arachnida</taxon>
        <taxon>Araneae</taxon>
        <taxon>Araneomorphae</taxon>
        <taxon>Entelegynae</taxon>
        <taxon>Araneoidea</taxon>
        <taxon>Nephilidae</taxon>
        <taxon>Trichonephila</taxon>
    </lineage>
</organism>
<proteinExistence type="predicted"/>
<name>A0A8X6HBA1_TRICU</name>
<dbReference type="AlphaFoldDB" id="A0A8X6HBA1"/>
<reference evidence="1" key="1">
    <citation type="submission" date="2020-07" db="EMBL/GenBank/DDBJ databases">
        <title>Multicomponent nature underlies the extraordinary mechanical properties of spider dragline silk.</title>
        <authorList>
            <person name="Kono N."/>
            <person name="Nakamura H."/>
            <person name="Mori M."/>
            <person name="Yoshida Y."/>
            <person name="Ohtoshi R."/>
            <person name="Malay A.D."/>
            <person name="Moran D.A.P."/>
            <person name="Tomita M."/>
            <person name="Numata K."/>
            <person name="Arakawa K."/>
        </authorList>
    </citation>
    <scope>NUCLEOTIDE SEQUENCE</scope>
</reference>
<evidence type="ECO:0000313" key="2">
    <source>
        <dbReference type="Proteomes" id="UP000887116"/>
    </source>
</evidence>
<comment type="caution">
    <text evidence="1">The sequence shown here is derived from an EMBL/GenBank/DDBJ whole genome shotgun (WGS) entry which is preliminary data.</text>
</comment>
<dbReference type="OrthoDB" id="6449572at2759"/>